<evidence type="ECO:0000256" key="4">
    <source>
        <dbReference type="ARBA" id="ARBA00022490"/>
    </source>
</evidence>
<comment type="subcellular location">
    <subcellularLocation>
        <location evidence="2">Cytoplasm</location>
    </subcellularLocation>
</comment>
<evidence type="ECO:0000256" key="6">
    <source>
        <dbReference type="ARBA" id="ARBA00022786"/>
    </source>
</evidence>
<feature type="region of interest" description="Disordered" evidence="8">
    <location>
        <begin position="155"/>
        <end position="215"/>
    </location>
</feature>
<dbReference type="AlphaFoldDB" id="A0A5N5STC0"/>
<dbReference type="EMBL" id="SEYY01020532">
    <property type="protein sequence ID" value="KAB7497247.1"/>
    <property type="molecule type" value="Genomic_DNA"/>
</dbReference>
<reference evidence="10 11" key="1">
    <citation type="journal article" date="2019" name="PLoS Biol.">
        <title>Sex chromosomes control vertical transmission of feminizing Wolbachia symbionts in an isopod.</title>
        <authorList>
            <person name="Becking T."/>
            <person name="Chebbi M.A."/>
            <person name="Giraud I."/>
            <person name="Moumen B."/>
            <person name="Laverre T."/>
            <person name="Caubet Y."/>
            <person name="Peccoud J."/>
            <person name="Gilbert C."/>
            <person name="Cordaux R."/>
        </authorList>
    </citation>
    <scope>NUCLEOTIDE SEQUENCE [LARGE SCALE GENOMIC DNA]</scope>
    <source>
        <strain evidence="10">ANa2</strain>
        <tissue evidence="10">Whole body excluding digestive tract and cuticle</tissue>
    </source>
</reference>
<dbReference type="SMART" id="SM00119">
    <property type="entry name" value="HECTc"/>
    <property type="match status" value="1"/>
</dbReference>
<dbReference type="FunFam" id="3.30.2410.10:FF:000003">
    <property type="entry name" value="probable E3 ubiquitin-protein ligase HERC4 isoform X1"/>
    <property type="match status" value="1"/>
</dbReference>
<dbReference type="InterPro" id="IPR000569">
    <property type="entry name" value="HECT_dom"/>
</dbReference>
<dbReference type="SUPFAM" id="SSF56204">
    <property type="entry name" value="Hect, E3 ligase catalytic domain"/>
    <property type="match status" value="1"/>
</dbReference>
<dbReference type="Pfam" id="PF00632">
    <property type="entry name" value="HECT"/>
    <property type="match status" value="1"/>
</dbReference>
<evidence type="ECO:0000256" key="2">
    <source>
        <dbReference type="ARBA" id="ARBA00004496"/>
    </source>
</evidence>
<gene>
    <name evidence="10" type="primary">Hectd2</name>
    <name evidence="10" type="ORF">Anas_07545</name>
</gene>
<name>A0A5N5STC0_9CRUS</name>
<keyword evidence="6 7" id="KW-0833">Ubl conjugation pathway</keyword>
<protein>
    <recommendedName>
        <fullName evidence="3">HECT-type E3 ubiquitin transferase</fullName>
        <ecNumber evidence="3">2.3.2.26</ecNumber>
    </recommendedName>
</protein>
<dbReference type="GO" id="GO:0000209">
    <property type="term" value="P:protein polyubiquitination"/>
    <property type="evidence" value="ECO:0007669"/>
    <property type="project" value="InterPro"/>
</dbReference>
<evidence type="ECO:0000259" key="9">
    <source>
        <dbReference type="PROSITE" id="PS50237"/>
    </source>
</evidence>
<accession>A0A5N5STC0</accession>
<evidence type="ECO:0000256" key="7">
    <source>
        <dbReference type="PROSITE-ProRule" id="PRU00104"/>
    </source>
</evidence>
<dbReference type="GO" id="GO:0061630">
    <property type="term" value="F:ubiquitin protein ligase activity"/>
    <property type="evidence" value="ECO:0007669"/>
    <property type="project" value="UniProtKB-EC"/>
</dbReference>
<proteinExistence type="predicted"/>
<dbReference type="Proteomes" id="UP000326759">
    <property type="component" value="Unassembled WGS sequence"/>
</dbReference>
<keyword evidence="4" id="KW-0963">Cytoplasm</keyword>
<evidence type="ECO:0000256" key="1">
    <source>
        <dbReference type="ARBA" id="ARBA00000885"/>
    </source>
</evidence>
<feature type="domain" description="HECT" evidence="9">
    <location>
        <begin position="502"/>
        <end position="730"/>
    </location>
</feature>
<dbReference type="GO" id="GO:0009966">
    <property type="term" value="P:regulation of signal transduction"/>
    <property type="evidence" value="ECO:0007669"/>
    <property type="project" value="UniProtKB-ARBA"/>
</dbReference>
<dbReference type="FunFam" id="3.30.2160.10:FF:000004">
    <property type="entry name" value="probable E3 ubiquitin-protein ligase HERC4 isoform X1"/>
    <property type="match status" value="1"/>
</dbReference>
<dbReference type="PROSITE" id="PS50237">
    <property type="entry name" value="HECT"/>
    <property type="match status" value="1"/>
</dbReference>
<dbReference type="Gene3D" id="3.30.2410.10">
    <property type="entry name" value="Hect, E3 ligase catalytic domain"/>
    <property type="match status" value="1"/>
</dbReference>
<dbReference type="EC" id="2.3.2.26" evidence="3"/>
<dbReference type="GO" id="GO:0005737">
    <property type="term" value="C:cytoplasm"/>
    <property type="evidence" value="ECO:0007669"/>
    <property type="project" value="UniProtKB-SubCell"/>
</dbReference>
<dbReference type="InterPro" id="IPR035983">
    <property type="entry name" value="Hect_E3_ubiquitin_ligase"/>
</dbReference>
<dbReference type="PANTHER" id="PTHR45700:SF9">
    <property type="entry name" value="HECT-TYPE E3 UBIQUITIN TRANSFERASE"/>
    <property type="match status" value="1"/>
</dbReference>
<feature type="active site" description="Glycyl thioester intermediate" evidence="7">
    <location>
        <position position="698"/>
    </location>
</feature>
<evidence type="ECO:0000256" key="8">
    <source>
        <dbReference type="SAM" id="MobiDB-lite"/>
    </source>
</evidence>
<comment type="caution">
    <text evidence="10">The sequence shown here is derived from an EMBL/GenBank/DDBJ whole genome shotgun (WGS) entry which is preliminary data.</text>
</comment>
<feature type="compositionally biased region" description="Basic and acidic residues" evidence="8">
    <location>
        <begin position="181"/>
        <end position="205"/>
    </location>
</feature>
<evidence type="ECO:0000256" key="3">
    <source>
        <dbReference type="ARBA" id="ARBA00012485"/>
    </source>
</evidence>
<dbReference type="InterPro" id="IPR044611">
    <property type="entry name" value="E3A/B/C-like"/>
</dbReference>
<organism evidence="10 11">
    <name type="scientific">Armadillidium nasatum</name>
    <dbReference type="NCBI Taxonomy" id="96803"/>
    <lineage>
        <taxon>Eukaryota</taxon>
        <taxon>Metazoa</taxon>
        <taxon>Ecdysozoa</taxon>
        <taxon>Arthropoda</taxon>
        <taxon>Crustacea</taxon>
        <taxon>Multicrustacea</taxon>
        <taxon>Malacostraca</taxon>
        <taxon>Eumalacostraca</taxon>
        <taxon>Peracarida</taxon>
        <taxon>Isopoda</taxon>
        <taxon>Oniscidea</taxon>
        <taxon>Crinocheta</taxon>
        <taxon>Armadillidiidae</taxon>
        <taxon>Armadillidium</taxon>
    </lineage>
</organism>
<comment type="catalytic activity">
    <reaction evidence="1">
        <text>S-ubiquitinyl-[E2 ubiquitin-conjugating enzyme]-L-cysteine + [acceptor protein]-L-lysine = [E2 ubiquitin-conjugating enzyme]-L-cysteine + N(6)-ubiquitinyl-[acceptor protein]-L-lysine.</text>
        <dbReference type="EC" id="2.3.2.26"/>
    </reaction>
</comment>
<evidence type="ECO:0000313" key="11">
    <source>
        <dbReference type="Proteomes" id="UP000326759"/>
    </source>
</evidence>
<dbReference type="PROSITE" id="PS51257">
    <property type="entry name" value="PROKAR_LIPOPROTEIN"/>
    <property type="match status" value="1"/>
</dbReference>
<keyword evidence="11" id="KW-1185">Reference proteome</keyword>
<feature type="region of interest" description="Disordered" evidence="8">
    <location>
        <begin position="115"/>
        <end position="140"/>
    </location>
</feature>
<dbReference type="Gene3D" id="3.30.2160.10">
    <property type="entry name" value="Hect, E3 ligase catalytic domain"/>
    <property type="match status" value="1"/>
</dbReference>
<dbReference type="OrthoDB" id="5981550at2759"/>
<dbReference type="PANTHER" id="PTHR45700">
    <property type="entry name" value="UBIQUITIN-PROTEIN LIGASE E3C"/>
    <property type="match status" value="1"/>
</dbReference>
<evidence type="ECO:0000313" key="10">
    <source>
        <dbReference type="EMBL" id="KAB7497247.1"/>
    </source>
</evidence>
<keyword evidence="5" id="KW-0808">Transferase</keyword>
<evidence type="ECO:0000256" key="5">
    <source>
        <dbReference type="ARBA" id="ARBA00022679"/>
    </source>
</evidence>
<sequence>MFQRLANIRDLMSELEETLNSVSTTSISCSTCRGAVPLSGTRPFTTCPACGSLYNTSPIASGNRRNIRIELPHIECDSSRSRFGAFGQFIFNPFRSIGGINTRNNNNNNCSSLCSDDKRRNQSLPSSSCLGGRSPGRRDEEDTLNFFKEASEGKYRLGSGNSLPPIKNSQNNRSRRNSLRSGHERISRSEERSPSSQDNRDDTKAGNKPNYPTRNIQRHEIMKEVKKAKESKNYSEIKKFYFETFESYANICATFKRDPSYSGAKLEETGLNIELVQTVHDSLRELKHFLKGVINALLEERPRLFSKDRVRALFILIQSPIFLSQSSYNVLAHVIRTITELPNSDHQLLVSWFKTMEVSRFRLVIGFITQFITVRQFPPPDRSLPPLSSSKWWIPSATKVLAILYASNLASKPSLVSYTEFYNHTLDHMDLMAEYRRWQTPERPDSFSYCQYPFVLSIVAKRFILTKIGARKGDLKKKLRVTKLLSPPVVPTNEVFPVGIAKEPSLDDLSEIMPEIAHSLKELLKYEGDVEEDMCLTFQVSMEEYSGSHTFNLKENGETIPVSNQNRDEFVRLYLDWILNTAIYEQFRAFYLGFHTVTASNALIMLRPEEVEMLVCGSPTLDLNELRKVTEYDGYTADHPTIRWFWQVMNELPLEQQKHFLLFTTGSDRIPVGGMGEMPFKISCWRGRTNMLPQAHTCFNQLVLPPYPDKETLKSKLLIAINNAEGFGLE</sequence>